<dbReference type="InterPro" id="IPR011078">
    <property type="entry name" value="PyrdxlP_homeostasis"/>
</dbReference>
<evidence type="ECO:0000313" key="6">
    <source>
        <dbReference type="EMBL" id="ANB14335.1"/>
    </source>
</evidence>
<gene>
    <name evidence="6" type="ORF">AWJ20_5304</name>
</gene>
<evidence type="ECO:0000259" key="5">
    <source>
        <dbReference type="Pfam" id="PF01168"/>
    </source>
</evidence>
<proteinExistence type="inferred from homology"/>
<dbReference type="FunFam" id="3.20.20.10:FF:000007">
    <property type="entry name" value="Pyridoxal phosphate homeostasis protein"/>
    <property type="match status" value="1"/>
</dbReference>
<sequence>MLRTGLWSCGVRFTCGNYRVRIASWRTMASVTRSEELVSNYKAVVARIEQEAAKHGVPVPRLVAVSKYKPAEDIQVLYDAGHRHFGENYVQELTDKVEALPKDIQWHFIGSLQTNKCKVLGPIANLNAIETLDSVSKANKLNNARSSLESANPINVFLQINTSGEEQKSGLLDPQEIIALAQHIIKECPHLKLQGLMTIGSLASSTSGEPNQDFQKLVDIRTQVQSAIGTSSPLELSMGMSNDFVEAISQGSTNVRVGSSIFGSRKTKDEIKQSS</sequence>
<comment type="cofactor">
    <cofactor evidence="3">
        <name>pyridoxal 5'-phosphate</name>
        <dbReference type="ChEBI" id="CHEBI:597326"/>
    </cofactor>
</comment>
<feature type="domain" description="Alanine racemase N-terminal" evidence="5">
    <location>
        <begin position="43"/>
        <end position="265"/>
    </location>
</feature>
<dbReference type="PROSITE" id="PS01211">
    <property type="entry name" value="UPF0001"/>
    <property type="match status" value="1"/>
</dbReference>
<evidence type="ECO:0000256" key="1">
    <source>
        <dbReference type="ARBA" id="ARBA00022898"/>
    </source>
</evidence>
<protein>
    <recommendedName>
        <fullName evidence="2">Pyridoxal phosphate homeostasis protein</fullName>
        <shortName evidence="2">PLP homeostasis protein</shortName>
    </recommendedName>
</protein>
<dbReference type="Proteomes" id="UP000189580">
    <property type="component" value="Chromosome d"/>
</dbReference>
<keyword evidence="1 2" id="KW-0663">Pyridoxal phosphate</keyword>
<dbReference type="AlphaFoldDB" id="A0A167EQ81"/>
<dbReference type="PANTHER" id="PTHR10146:SF14">
    <property type="entry name" value="PYRIDOXAL PHOSPHATE HOMEOSTASIS PROTEIN"/>
    <property type="match status" value="1"/>
</dbReference>
<keyword evidence="7" id="KW-1185">Reference proteome</keyword>
<dbReference type="CDD" id="cd06822">
    <property type="entry name" value="PLPDE_III_YBL036c_euk"/>
    <property type="match status" value="1"/>
</dbReference>
<dbReference type="Gene3D" id="3.20.20.10">
    <property type="entry name" value="Alanine racemase"/>
    <property type="match status" value="1"/>
</dbReference>
<dbReference type="OrthoDB" id="10264196at2759"/>
<dbReference type="PIRSF" id="PIRSF004848">
    <property type="entry name" value="YBL036c_PLPDEIII"/>
    <property type="match status" value="1"/>
</dbReference>
<evidence type="ECO:0000256" key="2">
    <source>
        <dbReference type="HAMAP-Rule" id="MF_03225"/>
    </source>
</evidence>
<dbReference type="NCBIfam" id="TIGR00044">
    <property type="entry name" value="YggS family pyridoxal phosphate-dependent enzyme"/>
    <property type="match status" value="1"/>
</dbReference>
<dbReference type="GeneID" id="30037531"/>
<dbReference type="KEGG" id="slb:AWJ20_5304"/>
<dbReference type="EMBL" id="CP014502">
    <property type="protein sequence ID" value="ANB14335.1"/>
    <property type="molecule type" value="Genomic_DNA"/>
</dbReference>
<evidence type="ECO:0000256" key="3">
    <source>
        <dbReference type="PIRSR" id="PIRSR004848-1"/>
    </source>
</evidence>
<dbReference type="SUPFAM" id="SSF51419">
    <property type="entry name" value="PLP-binding barrel"/>
    <property type="match status" value="1"/>
</dbReference>
<organism evidence="6 7">
    <name type="scientific">Sugiyamaella lignohabitans</name>
    <dbReference type="NCBI Taxonomy" id="796027"/>
    <lineage>
        <taxon>Eukaryota</taxon>
        <taxon>Fungi</taxon>
        <taxon>Dikarya</taxon>
        <taxon>Ascomycota</taxon>
        <taxon>Saccharomycotina</taxon>
        <taxon>Dipodascomycetes</taxon>
        <taxon>Dipodascales</taxon>
        <taxon>Trichomonascaceae</taxon>
        <taxon>Sugiyamaella</taxon>
    </lineage>
</organism>
<dbReference type="HAMAP" id="MF_02087">
    <property type="entry name" value="PLP_homeostasis"/>
    <property type="match status" value="1"/>
</dbReference>
<dbReference type="GO" id="GO:0030170">
    <property type="term" value="F:pyridoxal phosphate binding"/>
    <property type="evidence" value="ECO:0007669"/>
    <property type="project" value="UniProtKB-UniRule"/>
</dbReference>
<dbReference type="InterPro" id="IPR001608">
    <property type="entry name" value="Ala_racemase_N"/>
</dbReference>
<evidence type="ECO:0000313" key="7">
    <source>
        <dbReference type="Proteomes" id="UP000189580"/>
    </source>
</evidence>
<feature type="modified residue" description="N6-(pyridoxal phosphate)lysine" evidence="2 3">
    <location>
        <position position="67"/>
    </location>
</feature>
<comment type="similarity">
    <text evidence="2 4">Belongs to the pyridoxal phosphate-binding protein YggS/PROSC family.</text>
</comment>
<name>A0A167EQ81_9ASCO</name>
<dbReference type="Pfam" id="PF01168">
    <property type="entry name" value="Ala_racemase_N"/>
    <property type="match status" value="1"/>
</dbReference>
<dbReference type="InterPro" id="IPR029066">
    <property type="entry name" value="PLP-binding_barrel"/>
</dbReference>
<reference evidence="6 7" key="1">
    <citation type="submission" date="2016-02" db="EMBL/GenBank/DDBJ databases">
        <title>Complete genome sequence and transcriptome regulation of the pentose utilising yeast Sugiyamaella lignohabitans.</title>
        <authorList>
            <person name="Bellasio M."/>
            <person name="Peymann A."/>
            <person name="Valli M."/>
            <person name="Sipitzky M."/>
            <person name="Graf A."/>
            <person name="Sauer M."/>
            <person name="Marx H."/>
            <person name="Mattanovich D."/>
        </authorList>
    </citation>
    <scope>NUCLEOTIDE SEQUENCE [LARGE SCALE GENOMIC DNA]</scope>
    <source>
        <strain evidence="6 7">CBS 10342</strain>
    </source>
</reference>
<evidence type="ECO:0000256" key="4">
    <source>
        <dbReference type="RuleBase" id="RU004514"/>
    </source>
</evidence>
<dbReference type="PANTHER" id="PTHR10146">
    <property type="entry name" value="PROLINE SYNTHETASE CO-TRANSCRIBED BACTERIAL HOMOLOG PROTEIN"/>
    <property type="match status" value="1"/>
</dbReference>
<comment type="function">
    <text evidence="2">Pyridoxal 5'-phosphate (PLP)-binding protein, which may be involved in intracellular homeostatic regulation of pyridoxal 5'-phosphate (PLP), the active form of vitamin B6.</text>
</comment>
<accession>A0A167EQ81</accession>
<dbReference type="RefSeq" id="XP_018736812.1">
    <property type="nucleotide sequence ID" value="XM_018882436.1"/>
</dbReference>